<dbReference type="InterPro" id="IPR036388">
    <property type="entry name" value="WH-like_DNA-bd_sf"/>
</dbReference>
<evidence type="ECO:0000313" key="4">
    <source>
        <dbReference type="Proteomes" id="UP000078410"/>
    </source>
</evidence>
<dbReference type="PATRIC" id="fig|1354251.4.peg.1776"/>
<evidence type="ECO:0000256" key="1">
    <source>
        <dbReference type="ARBA" id="ARBA00023125"/>
    </source>
</evidence>
<sequence>MLNIAIDDSDSLYRNGMEIFLEELFLEEQNEPVQFNPLTKTNSIQADVIVKSFVAGAEYICQPMLKYRSRPGLIIGIYDGEKTPYHNELPLCIKNVVFINRAEPLNTAREQVVQAWRNNIENPESLPCKKCLKCKYRSLTPQQLTIAKLLLRGHDIIGIAELLELNVKTISAHKRLMMSKFNLHSDCELLLFLNNLKKHNPPVNLFMSECL</sequence>
<dbReference type="SMART" id="SM00421">
    <property type="entry name" value="HTH_LUXR"/>
    <property type="match status" value="1"/>
</dbReference>
<dbReference type="RefSeq" id="WP_064558810.1">
    <property type="nucleotide sequence ID" value="NZ_LXER01000017.1"/>
</dbReference>
<comment type="caution">
    <text evidence="3">The sequence shown here is derived from an EMBL/GenBank/DDBJ whole genome shotgun (WGS) entry which is preliminary data.</text>
</comment>
<dbReference type="Proteomes" id="UP000078410">
    <property type="component" value="Unassembled WGS sequence"/>
</dbReference>
<dbReference type="InterPro" id="IPR000792">
    <property type="entry name" value="Tscrpt_reg_LuxR_C"/>
</dbReference>
<reference evidence="3 4" key="1">
    <citation type="submission" date="2016-04" db="EMBL/GenBank/DDBJ databases">
        <title>ATOL: Assembling a taxonomically balanced genome-scale reconstruction of the evolutionary history of the Enterobacteriaceae.</title>
        <authorList>
            <person name="Plunkett G.III."/>
            <person name="Neeno-Eckwall E.C."/>
            <person name="Glasner J.D."/>
            <person name="Perna N.T."/>
        </authorList>
    </citation>
    <scope>NUCLEOTIDE SEQUENCE [LARGE SCALE GENOMIC DNA]</scope>
    <source>
        <strain evidence="3 4">ATCC 51605</strain>
    </source>
</reference>
<dbReference type="InterPro" id="IPR016032">
    <property type="entry name" value="Sig_transdc_resp-reg_C-effctor"/>
</dbReference>
<dbReference type="Gene3D" id="1.10.10.10">
    <property type="entry name" value="Winged helix-like DNA-binding domain superfamily/Winged helix DNA-binding domain"/>
    <property type="match status" value="1"/>
</dbReference>
<keyword evidence="4" id="KW-1185">Reference proteome</keyword>
<dbReference type="PROSITE" id="PS50043">
    <property type="entry name" value="HTH_LUXR_2"/>
    <property type="match status" value="1"/>
</dbReference>
<name>A0A1B7IQ12_9ENTR</name>
<dbReference type="OrthoDB" id="6547505at2"/>
<dbReference type="SUPFAM" id="SSF46894">
    <property type="entry name" value="C-terminal effector domain of the bipartite response regulators"/>
    <property type="match status" value="1"/>
</dbReference>
<dbReference type="AlphaFoldDB" id="A0A1B7IQ12"/>
<proteinExistence type="predicted"/>
<dbReference type="GO" id="GO:0006355">
    <property type="term" value="P:regulation of DNA-templated transcription"/>
    <property type="evidence" value="ECO:0007669"/>
    <property type="project" value="InterPro"/>
</dbReference>
<evidence type="ECO:0000259" key="2">
    <source>
        <dbReference type="PROSITE" id="PS50043"/>
    </source>
</evidence>
<keyword evidence="1" id="KW-0238">DNA-binding</keyword>
<evidence type="ECO:0000313" key="3">
    <source>
        <dbReference type="EMBL" id="OAT31828.1"/>
    </source>
</evidence>
<dbReference type="Pfam" id="PF00196">
    <property type="entry name" value="GerE"/>
    <property type="match status" value="1"/>
</dbReference>
<dbReference type="EMBL" id="LXER01000017">
    <property type="protein sequence ID" value="OAT31828.1"/>
    <property type="molecule type" value="Genomic_DNA"/>
</dbReference>
<protein>
    <recommendedName>
        <fullName evidence="2">HTH luxR-type domain-containing protein</fullName>
    </recommendedName>
</protein>
<feature type="domain" description="HTH luxR-type" evidence="2">
    <location>
        <begin position="132"/>
        <end position="197"/>
    </location>
</feature>
<dbReference type="GO" id="GO:0003677">
    <property type="term" value="F:DNA binding"/>
    <property type="evidence" value="ECO:0007669"/>
    <property type="project" value="UniProtKB-KW"/>
</dbReference>
<accession>A0A1B7IQ12</accession>
<gene>
    <name evidence="3" type="ORF">M975_1718</name>
</gene>
<organism evidence="3 4">
    <name type="scientific">Buttiauxella brennerae ATCC 51605</name>
    <dbReference type="NCBI Taxonomy" id="1354251"/>
    <lineage>
        <taxon>Bacteria</taxon>
        <taxon>Pseudomonadati</taxon>
        <taxon>Pseudomonadota</taxon>
        <taxon>Gammaproteobacteria</taxon>
        <taxon>Enterobacterales</taxon>
        <taxon>Enterobacteriaceae</taxon>
        <taxon>Buttiauxella</taxon>
    </lineage>
</organism>